<dbReference type="SUPFAM" id="SSF101936">
    <property type="entry name" value="DNA-binding pseudobarrel domain"/>
    <property type="match status" value="1"/>
</dbReference>
<dbReference type="GO" id="GO:0005634">
    <property type="term" value="C:nucleus"/>
    <property type="evidence" value="ECO:0007669"/>
    <property type="project" value="UniProtKB-SubCell"/>
</dbReference>
<dbReference type="EMBL" id="CP144748">
    <property type="protein sequence ID" value="WVZ72938.1"/>
    <property type="molecule type" value="Genomic_DNA"/>
</dbReference>
<dbReference type="SMART" id="SM01019">
    <property type="entry name" value="B3"/>
    <property type="match status" value="1"/>
</dbReference>
<evidence type="ECO:0000256" key="6">
    <source>
        <dbReference type="SAM" id="Coils"/>
    </source>
</evidence>
<proteinExistence type="predicted"/>
<sequence length="487" mass="53413">MEQKMALVKQRLSLLDIDSASSSSSSQSDMDDDSVPTGDELAIVAAHQPLVIHCSDTDDEDDVIPLEVLKANRVGIEQKKPPGAPRAHDSQNIITGITNTAKACDVNGQNISARNCGSALTRAKEVQAKLPAEHPSFIKNMLQSHVVRGFWLGLPTDFCNKHLPKQDTVIMLEDENGHDHQTTYLGAKQGLSGGWRGFALKHDIKVGDVVVFHLVRSTKFKVYIVRANEFTTTDGAISLLDLEACKKGKLSTEEGCFDGAKSKDDGAKASALDYKKVPAWSNGSNVAAGEAIDGLRVSDSDVNFGDVTSLSHFNIVVDGLVIDCKFHEQARRTYYELCRSQKAFLHEQLLKQLNLTLVVGVIMETISIAEGIRACKAQASSHEDLLIWKKTLESLELLGMNVGFLLKRVSDLLSLPAAQAARDLSECQKYRELKAERSRAGEKVKALELSLSNVKDTLRKMDSDMEEMESIVKRSNLTLQQLAAAPW</sequence>
<evidence type="ECO:0000256" key="3">
    <source>
        <dbReference type="ARBA" id="ARBA00023125"/>
    </source>
</evidence>
<dbReference type="Pfam" id="PF02362">
    <property type="entry name" value="B3"/>
    <property type="match status" value="1"/>
</dbReference>
<dbReference type="Gene3D" id="2.40.330.10">
    <property type="entry name" value="DNA-binding pseudobarrel domain"/>
    <property type="match status" value="1"/>
</dbReference>
<feature type="coiled-coil region" evidence="6">
    <location>
        <begin position="430"/>
        <end position="471"/>
    </location>
</feature>
<evidence type="ECO:0000256" key="5">
    <source>
        <dbReference type="ARBA" id="ARBA00023242"/>
    </source>
</evidence>
<comment type="subcellular location">
    <subcellularLocation>
        <location evidence="1">Nucleus</location>
    </subcellularLocation>
</comment>
<dbReference type="InterPro" id="IPR015300">
    <property type="entry name" value="DNA-bd_pseudobarrel_sf"/>
</dbReference>
<dbReference type="AlphaFoldDB" id="A0AAQ3TG26"/>
<dbReference type="PANTHER" id="PTHR31391:SF101">
    <property type="entry name" value="B3 DOMAIN-CONTAINING PROTEIN OS01G0234100"/>
    <property type="match status" value="1"/>
</dbReference>
<accession>A0AAQ3TG26</accession>
<evidence type="ECO:0000313" key="8">
    <source>
        <dbReference type="EMBL" id="WVZ72938.1"/>
    </source>
</evidence>
<keyword evidence="5" id="KW-0539">Nucleus</keyword>
<keyword evidence="6" id="KW-0175">Coiled coil</keyword>
<dbReference type="PANTHER" id="PTHR31391">
    <property type="entry name" value="B3 DOMAIN-CONTAINING PROTEIN OS11G0197600-RELATED"/>
    <property type="match status" value="1"/>
</dbReference>
<keyword evidence="4" id="KW-0804">Transcription</keyword>
<gene>
    <name evidence="8" type="ORF">U9M48_021320</name>
</gene>
<evidence type="ECO:0000313" key="9">
    <source>
        <dbReference type="Proteomes" id="UP001341281"/>
    </source>
</evidence>
<feature type="domain" description="TF-B3" evidence="7">
    <location>
        <begin position="137"/>
        <end position="228"/>
    </location>
</feature>
<evidence type="ECO:0000256" key="1">
    <source>
        <dbReference type="ARBA" id="ARBA00004123"/>
    </source>
</evidence>
<keyword evidence="9" id="KW-1185">Reference proteome</keyword>
<dbReference type="InterPro" id="IPR044837">
    <property type="entry name" value="REM16-like"/>
</dbReference>
<dbReference type="CDD" id="cd10017">
    <property type="entry name" value="B3_DNA"/>
    <property type="match status" value="1"/>
</dbReference>
<evidence type="ECO:0000259" key="7">
    <source>
        <dbReference type="PROSITE" id="PS50863"/>
    </source>
</evidence>
<protein>
    <recommendedName>
        <fullName evidence="7">TF-B3 domain-containing protein</fullName>
    </recommendedName>
</protein>
<dbReference type="GO" id="GO:0003677">
    <property type="term" value="F:DNA binding"/>
    <property type="evidence" value="ECO:0007669"/>
    <property type="project" value="UniProtKB-KW"/>
</dbReference>
<reference evidence="8 9" key="1">
    <citation type="submission" date="2024-02" db="EMBL/GenBank/DDBJ databases">
        <title>High-quality chromosome-scale genome assembly of Pensacola bahiagrass (Paspalum notatum Flugge var. saurae).</title>
        <authorList>
            <person name="Vega J.M."/>
            <person name="Podio M."/>
            <person name="Orjuela J."/>
            <person name="Siena L.A."/>
            <person name="Pessino S.C."/>
            <person name="Combes M.C."/>
            <person name="Mariac C."/>
            <person name="Albertini E."/>
            <person name="Pupilli F."/>
            <person name="Ortiz J.P.A."/>
            <person name="Leblanc O."/>
        </authorList>
    </citation>
    <scope>NUCLEOTIDE SEQUENCE [LARGE SCALE GENOMIC DNA]</scope>
    <source>
        <strain evidence="8">R1</strain>
        <tissue evidence="8">Leaf</tissue>
    </source>
</reference>
<dbReference type="PROSITE" id="PS50863">
    <property type="entry name" value="B3"/>
    <property type="match status" value="1"/>
</dbReference>
<keyword evidence="3" id="KW-0238">DNA-binding</keyword>
<evidence type="ECO:0000256" key="4">
    <source>
        <dbReference type="ARBA" id="ARBA00023163"/>
    </source>
</evidence>
<name>A0AAQ3TG26_PASNO</name>
<dbReference type="Proteomes" id="UP001341281">
    <property type="component" value="Chromosome 04"/>
</dbReference>
<keyword evidence="2" id="KW-0805">Transcription regulation</keyword>
<dbReference type="InterPro" id="IPR003340">
    <property type="entry name" value="B3_DNA-bd"/>
</dbReference>
<evidence type="ECO:0000256" key="2">
    <source>
        <dbReference type="ARBA" id="ARBA00023015"/>
    </source>
</evidence>
<organism evidence="8 9">
    <name type="scientific">Paspalum notatum var. saurae</name>
    <dbReference type="NCBI Taxonomy" id="547442"/>
    <lineage>
        <taxon>Eukaryota</taxon>
        <taxon>Viridiplantae</taxon>
        <taxon>Streptophyta</taxon>
        <taxon>Embryophyta</taxon>
        <taxon>Tracheophyta</taxon>
        <taxon>Spermatophyta</taxon>
        <taxon>Magnoliopsida</taxon>
        <taxon>Liliopsida</taxon>
        <taxon>Poales</taxon>
        <taxon>Poaceae</taxon>
        <taxon>PACMAD clade</taxon>
        <taxon>Panicoideae</taxon>
        <taxon>Andropogonodae</taxon>
        <taxon>Paspaleae</taxon>
        <taxon>Paspalinae</taxon>
        <taxon>Paspalum</taxon>
    </lineage>
</organism>